<keyword evidence="1" id="KW-0732">Signal</keyword>
<feature type="chain" id="PRO_5045398544" evidence="1">
    <location>
        <begin position="19"/>
        <end position="132"/>
    </location>
</feature>
<evidence type="ECO:0000313" key="3">
    <source>
        <dbReference type="Proteomes" id="UP001437256"/>
    </source>
</evidence>
<gene>
    <name evidence="2" type="ORF">AAF712_009097</name>
</gene>
<keyword evidence="3" id="KW-1185">Reference proteome</keyword>
<dbReference type="Proteomes" id="UP001437256">
    <property type="component" value="Unassembled WGS sequence"/>
</dbReference>
<comment type="caution">
    <text evidence="2">The sequence shown here is derived from an EMBL/GenBank/DDBJ whole genome shotgun (WGS) entry which is preliminary data.</text>
</comment>
<proteinExistence type="predicted"/>
<reference evidence="2 3" key="1">
    <citation type="submission" date="2024-05" db="EMBL/GenBank/DDBJ databases">
        <title>A draft genome resource for the thread blight pathogen Marasmius tenuissimus strain MS-2.</title>
        <authorList>
            <person name="Yulfo-Soto G.E."/>
            <person name="Baruah I.K."/>
            <person name="Amoako-Attah I."/>
            <person name="Bukari Y."/>
            <person name="Meinhardt L.W."/>
            <person name="Bailey B.A."/>
            <person name="Cohen S.P."/>
        </authorList>
    </citation>
    <scope>NUCLEOTIDE SEQUENCE [LARGE SCALE GENOMIC DNA]</scope>
    <source>
        <strain evidence="2 3">MS-2</strain>
    </source>
</reference>
<feature type="signal peptide" evidence="1">
    <location>
        <begin position="1"/>
        <end position="18"/>
    </location>
</feature>
<evidence type="ECO:0000256" key="1">
    <source>
        <dbReference type="SAM" id="SignalP"/>
    </source>
</evidence>
<evidence type="ECO:0000313" key="2">
    <source>
        <dbReference type="EMBL" id="KAL0064029.1"/>
    </source>
</evidence>
<name>A0ABR2ZT48_9AGAR</name>
<organism evidence="2 3">
    <name type="scientific">Marasmius tenuissimus</name>
    <dbReference type="NCBI Taxonomy" id="585030"/>
    <lineage>
        <taxon>Eukaryota</taxon>
        <taxon>Fungi</taxon>
        <taxon>Dikarya</taxon>
        <taxon>Basidiomycota</taxon>
        <taxon>Agaricomycotina</taxon>
        <taxon>Agaricomycetes</taxon>
        <taxon>Agaricomycetidae</taxon>
        <taxon>Agaricales</taxon>
        <taxon>Marasmiineae</taxon>
        <taxon>Marasmiaceae</taxon>
        <taxon>Marasmius</taxon>
    </lineage>
</organism>
<accession>A0ABR2ZT48</accession>
<dbReference type="EMBL" id="JBBXMP010000069">
    <property type="protein sequence ID" value="KAL0064029.1"/>
    <property type="molecule type" value="Genomic_DNA"/>
</dbReference>
<protein>
    <submittedName>
        <fullName evidence="2">Uncharacterized protein</fullName>
    </submittedName>
</protein>
<sequence length="132" mass="14044">MRFTAAFTALAAAGFVAAQEALRFGTVDVNPNSVAPGQTLNIHYDASKARWQPQTVDFHMQGKFSNGNPTPNLILSRNTFGADDSTLDVSVTVPPIDKLGETNSWLVWADITYPQDGFVLSGGTSAPVTVTA</sequence>